<evidence type="ECO:0000313" key="1">
    <source>
        <dbReference type="EMBL" id="KAJ0181871.1"/>
    </source>
</evidence>
<reference evidence="1 2" key="1">
    <citation type="journal article" date="2021" name="Front. Genet.">
        <title>Chromosome-Level Genome Assembly Reveals Significant Gene Expansion in the Toll and IMD Signaling Pathways of Dendrolimus kikuchii.</title>
        <authorList>
            <person name="Zhou J."/>
            <person name="Wu P."/>
            <person name="Xiong Z."/>
            <person name="Liu N."/>
            <person name="Zhao N."/>
            <person name="Ji M."/>
            <person name="Qiu Y."/>
            <person name="Yang B."/>
        </authorList>
    </citation>
    <scope>NUCLEOTIDE SEQUENCE [LARGE SCALE GENOMIC DNA]</scope>
    <source>
        <strain evidence="1">Ann1</strain>
    </source>
</reference>
<evidence type="ECO:0000313" key="2">
    <source>
        <dbReference type="Proteomes" id="UP000824533"/>
    </source>
</evidence>
<dbReference type="Proteomes" id="UP000824533">
    <property type="component" value="Linkage Group LG04"/>
</dbReference>
<sequence length="237" mass="27816">MKENSLNYLGSDPGAVKFGNFINYYSFHNVEKRMENLHPDMFPPSAGYELLCLDIGCNTGNLTQQLYLYLKNMYPEKNIYILAIDLDPKLIKRAQDTNNEKNITFISADIMAEEDKELVIKYLASFNQQRFHITFIFSVTMWIHLNNGDDGLLKFLHYLKDMSKILIIEPQPWSCYRNAQRRIKKSGSTFDFYKSLTIRSNVDTVIENILIDNYCKKIYESCQSSWKRKIQSYKCTD</sequence>
<organism evidence="1 2">
    <name type="scientific">Dendrolimus kikuchii</name>
    <dbReference type="NCBI Taxonomy" id="765133"/>
    <lineage>
        <taxon>Eukaryota</taxon>
        <taxon>Metazoa</taxon>
        <taxon>Ecdysozoa</taxon>
        <taxon>Arthropoda</taxon>
        <taxon>Hexapoda</taxon>
        <taxon>Insecta</taxon>
        <taxon>Pterygota</taxon>
        <taxon>Neoptera</taxon>
        <taxon>Endopterygota</taxon>
        <taxon>Lepidoptera</taxon>
        <taxon>Glossata</taxon>
        <taxon>Ditrysia</taxon>
        <taxon>Bombycoidea</taxon>
        <taxon>Lasiocampidae</taxon>
        <taxon>Dendrolimus</taxon>
    </lineage>
</organism>
<protein>
    <submittedName>
        <fullName evidence="1">Uncharacterized protein</fullName>
    </submittedName>
</protein>
<proteinExistence type="predicted"/>
<accession>A0ACC1DDF2</accession>
<name>A0ACC1DDF2_9NEOP</name>
<keyword evidence="2" id="KW-1185">Reference proteome</keyword>
<comment type="caution">
    <text evidence="1">The sequence shown here is derived from an EMBL/GenBank/DDBJ whole genome shotgun (WGS) entry which is preliminary data.</text>
</comment>
<gene>
    <name evidence="1" type="ORF">K1T71_002593</name>
</gene>
<dbReference type="EMBL" id="CM034390">
    <property type="protein sequence ID" value="KAJ0181871.1"/>
    <property type="molecule type" value="Genomic_DNA"/>
</dbReference>